<accession>C9L7X1</accession>
<dbReference type="EMBL" id="ABYU02000016">
    <property type="protein sequence ID" value="EEX21866.1"/>
    <property type="molecule type" value="Genomic_DNA"/>
</dbReference>
<dbReference type="AlphaFoldDB" id="C9L7X1"/>
<proteinExistence type="predicted"/>
<keyword evidence="3" id="KW-1185">Reference proteome</keyword>
<comment type="caution">
    <text evidence="2">The sequence shown here is derived from an EMBL/GenBank/DDBJ whole genome shotgun (WGS) entry which is preliminary data.</text>
</comment>
<protein>
    <submittedName>
        <fullName evidence="2">Uncharacterized protein</fullName>
    </submittedName>
</protein>
<evidence type="ECO:0000313" key="2">
    <source>
        <dbReference type="EMBL" id="EEX21866.1"/>
    </source>
</evidence>
<organism evidence="2 3">
    <name type="scientific">Blautia hansenii DSM 20583</name>
    <dbReference type="NCBI Taxonomy" id="537007"/>
    <lineage>
        <taxon>Bacteria</taxon>
        <taxon>Bacillati</taxon>
        <taxon>Bacillota</taxon>
        <taxon>Clostridia</taxon>
        <taxon>Lachnospirales</taxon>
        <taxon>Lachnospiraceae</taxon>
        <taxon>Blautia</taxon>
    </lineage>
</organism>
<dbReference type="STRING" id="537007.BLAHAN_05494"/>
<keyword evidence="1" id="KW-0472">Membrane</keyword>
<dbReference type="HOGENOM" id="CLU_3096144_0_0_9"/>
<sequence length="51" mass="5999">MIELEILAIIIVCSIAIGIAVLVMNKTNYDREIDDLEQIEYLSEYRKRKKK</sequence>
<dbReference type="Proteomes" id="UP000003755">
    <property type="component" value="Unassembled WGS sequence"/>
</dbReference>
<evidence type="ECO:0000313" key="3">
    <source>
        <dbReference type="Proteomes" id="UP000003755"/>
    </source>
</evidence>
<keyword evidence="1" id="KW-1133">Transmembrane helix</keyword>
<gene>
    <name evidence="2" type="ORF">BLAHAN_05494</name>
</gene>
<name>C9L7X1_BLAHA</name>
<feature type="transmembrane region" description="Helical" evidence="1">
    <location>
        <begin position="6"/>
        <end position="24"/>
    </location>
</feature>
<reference evidence="2" key="1">
    <citation type="submission" date="2009-09" db="EMBL/GenBank/DDBJ databases">
        <authorList>
            <person name="Weinstock G."/>
            <person name="Sodergren E."/>
            <person name="Clifton S."/>
            <person name="Fulton L."/>
            <person name="Fulton B."/>
            <person name="Courtney L."/>
            <person name="Fronick C."/>
            <person name="Harrison M."/>
            <person name="Strong C."/>
            <person name="Farmer C."/>
            <person name="Delahaunty K."/>
            <person name="Markovic C."/>
            <person name="Hall O."/>
            <person name="Minx P."/>
            <person name="Tomlinson C."/>
            <person name="Mitreva M."/>
            <person name="Nelson J."/>
            <person name="Hou S."/>
            <person name="Wollam A."/>
            <person name="Pepin K.H."/>
            <person name="Johnson M."/>
            <person name="Bhonagiri V."/>
            <person name="Nash W.E."/>
            <person name="Warren W."/>
            <person name="Chinwalla A."/>
            <person name="Mardis E.R."/>
            <person name="Wilson R.K."/>
        </authorList>
    </citation>
    <scope>NUCLEOTIDE SEQUENCE [LARGE SCALE GENOMIC DNA]</scope>
    <source>
        <strain evidence="2">DSM 20583</strain>
    </source>
</reference>
<keyword evidence="1" id="KW-0812">Transmembrane</keyword>
<evidence type="ECO:0000256" key="1">
    <source>
        <dbReference type="SAM" id="Phobius"/>
    </source>
</evidence>